<organism evidence="2 3">
    <name type="scientific">Streptomyces rapamycinicus (strain ATCC 29253 / DSM 41530 / NRRL 5491 / AYB-994)</name>
    <name type="common">Streptomyces hygroscopicus (strain ATCC 29253)</name>
    <dbReference type="NCBI Taxonomy" id="1343740"/>
    <lineage>
        <taxon>Bacteria</taxon>
        <taxon>Bacillati</taxon>
        <taxon>Actinomycetota</taxon>
        <taxon>Actinomycetes</taxon>
        <taxon>Kitasatosporales</taxon>
        <taxon>Streptomycetaceae</taxon>
        <taxon>Streptomyces</taxon>
        <taxon>Streptomyces violaceusniger group</taxon>
    </lineage>
</organism>
<dbReference type="AlphaFoldDB" id="A0A3L8RS05"/>
<comment type="caution">
    <text evidence="2">The sequence shown here is derived from an EMBL/GenBank/DDBJ whole genome shotgun (WGS) entry which is preliminary data.</text>
</comment>
<evidence type="ECO:0000256" key="1">
    <source>
        <dbReference type="SAM" id="MobiDB-lite"/>
    </source>
</evidence>
<sequence>MDRRSWWVRWVRDSLSCAAGPHPDGCGYRRYDHEPTARASGLGLIGRRYAREPAPRRYGPALTAPRYGLTPIGRPYGREPTAHASGPALTAPRYGRASAAPVAPRFRKPPRYRPWSCPPPSHRALAMSIRGTWPSAERAASRSGVPSSR</sequence>
<gene>
    <name evidence="2" type="ORF">D3C57_125595</name>
</gene>
<name>A0A3L8RS05_STRRN</name>
<dbReference type="EMBL" id="QYCY01000001">
    <property type="protein sequence ID" value="RLV81822.1"/>
    <property type="molecule type" value="Genomic_DNA"/>
</dbReference>
<reference evidence="2 3" key="1">
    <citation type="journal article" date="2018" name="J. Biol. Chem.">
        <title>Discovery of the actinoplanic acid pathway in Streptomyces rapamycinicus reveals a genetically conserved synergism with rapamycin.</title>
        <authorList>
            <person name="Mrak P."/>
            <person name="Krastel P."/>
            <person name="Pivk Lukancic P."/>
            <person name="Tao J."/>
            <person name="Pistorius D."/>
            <person name="Moore C.M."/>
        </authorList>
    </citation>
    <scope>NUCLEOTIDE SEQUENCE [LARGE SCALE GENOMIC DNA]</scope>
    <source>
        <strain evidence="2 3">NRRL 5491</strain>
    </source>
</reference>
<protein>
    <submittedName>
        <fullName evidence="2">Uncharacterized protein</fullName>
    </submittedName>
</protein>
<dbReference type="Proteomes" id="UP000281594">
    <property type="component" value="Unassembled WGS sequence"/>
</dbReference>
<feature type="region of interest" description="Disordered" evidence="1">
    <location>
        <begin position="55"/>
        <end position="149"/>
    </location>
</feature>
<evidence type="ECO:0000313" key="2">
    <source>
        <dbReference type="EMBL" id="RLV81822.1"/>
    </source>
</evidence>
<accession>A0A3L8RS05</accession>
<proteinExistence type="predicted"/>
<evidence type="ECO:0000313" key="3">
    <source>
        <dbReference type="Proteomes" id="UP000281594"/>
    </source>
</evidence>